<keyword evidence="3" id="KW-1185">Reference proteome</keyword>
<dbReference type="InterPro" id="IPR026058">
    <property type="entry name" value="LIPIN"/>
</dbReference>
<evidence type="ECO:0000259" key="1">
    <source>
        <dbReference type="Pfam" id="PF04571"/>
    </source>
</evidence>
<dbReference type="GO" id="GO:0009062">
    <property type="term" value="P:fatty acid catabolic process"/>
    <property type="evidence" value="ECO:0007669"/>
    <property type="project" value="TreeGrafter"/>
</dbReference>
<accession>A0A1A6G235</accession>
<dbReference type="GO" id="GO:0008195">
    <property type="term" value="F:phosphatidate phosphatase activity"/>
    <property type="evidence" value="ECO:0007669"/>
    <property type="project" value="TreeGrafter"/>
</dbReference>
<dbReference type="AlphaFoldDB" id="A0A1A6G235"/>
<dbReference type="EMBL" id="LZPO01108083">
    <property type="protein sequence ID" value="OBS59452.1"/>
    <property type="molecule type" value="Genomic_DNA"/>
</dbReference>
<dbReference type="GO" id="GO:0005829">
    <property type="term" value="C:cytosol"/>
    <property type="evidence" value="ECO:0007669"/>
    <property type="project" value="TreeGrafter"/>
</dbReference>
<evidence type="ECO:0000313" key="3">
    <source>
        <dbReference type="Proteomes" id="UP000092124"/>
    </source>
</evidence>
<dbReference type="InterPro" id="IPR007651">
    <property type="entry name" value="Lipin_N"/>
</dbReference>
<evidence type="ECO:0000313" key="2">
    <source>
        <dbReference type="EMBL" id="OBS59452.1"/>
    </source>
</evidence>
<feature type="domain" description="Lipin N-terminal" evidence="1">
    <location>
        <begin position="26"/>
        <end position="80"/>
    </location>
</feature>
<dbReference type="Pfam" id="PF04571">
    <property type="entry name" value="Lipin_N"/>
    <property type="match status" value="1"/>
</dbReference>
<dbReference type="STRING" id="56216.A0A1A6G235"/>
<dbReference type="GO" id="GO:0032869">
    <property type="term" value="P:cellular response to insulin stimulus"/>
    <property type="evidence" value="ECO:0007669"/>
    <property type="project" value="TreeGrafter"/>
</dbReference>
<dbReference type="OrthoDB" id="4567at2759"/>
<dbReference type="GO" id="GO:0005789">
    <property type="term" value="C:endoplasmic reticulum membrane"/>
    <property type="evidence" value="ECO:0007669"/>
    <property type="project" value="TreeGrafter"/>
</dbReference>
<dbReference type="PANTHER" id="PTHR12181">
    <property type="entry name" value="LIPIN"/>
    <property type="match status" value="1"/>
</dbReference>
<dbReference type="Proteomes" id="UP000092124">
    <property type="component" value="Unassembled WGS sequence"/>
</dbReference>
<dbReference type="GO" id="GO:0003713">
    <property type="term" value="F:transcription coactivator activity"/>
    <property type="evidence" value="ECO:0007669"/>
    <property type="project" value="TreeGrafter"/>
</dbReference>
<name>A0A1A6G235_NEOLE</name>
<dbReference type="PANTHER" id="PTHR12181:SF11">
    <property type="entry name" value="PHOSPHATIDATE PHOSPHATASE LPIN2"/>
    <property type="match status" value="1"/>
</dbReference>
<dbReference type="GO" id="GO:0019432">
    <property type="term" value="P:triglyceride biosynthetic process"/>
    <property type="evidence" value="ECO:0007669"/>
    <property type="project" value="TreeGrafter"/>
</dbReference>
<dbReference type="GO" id="GO:0005634">
    <property type="term" value="C:nucleus"/>
    <property type="evidence" value="ECO:0007669"/>
    <property type="project" value="TreeGrafter"/>
</dbReference>
<reference evidence="2 3" key="1">
    <citation type="submission" date="2016-06" db="EMBL/GenBank/DDBJ databases">
        <title>The Draft Genome Sequence and Annotation of the Desert Woodrat Neotoma lepida.</title>
        <authorList>
            <person name="Campbell M."/>
            <person name="Oakeson K.F."/>
            <person name="Yandell M."/>
            <person name="Halpert J.R."/>
            <person name="Dearing D."/>
        </authorList>
    </citation>
    <scope>NUCLEOTIDE SEQUENCE [LARGE SCALE GENOMIC DNA]</scope>
    <source>
        <strain evidence="2">417</strain>
        <tissue evidence="2">Liver</tissue>
    </source>
</reference>
<organism evidence="2 3">
    <name type="scientific">Neotoma lepida</name>
    <name type="common">Desert woodrat</name>
    <dbReference type="NCBI Taxonomy" id="56216"/>
    <lineage>
        <taxon>Eukaryota</taxon>
        <taxon>Metazoa</taxon>
        <taxon>Chordata</taxon>
        <taxon>Craniata</taxon>
        <taxon>Vertebrata</taxon>
        <taxon>Euteleostomi</taxon>
        <taxon>Mammalia</taxon>
        <taxon>Eutheria</taxon>
        <taxon>Euarchontoglires</taxon>
        <taxon>Glires</taxon>
        <taxon>Rodentia</taxon>
        <taxon>Myomorpha</taxon>
        <taxon>Muroidea</taxon>
        <taxon>Cricetidae</taxon>
        <taxon>Neotominae</taxon>
        <taxon>Neotoma</taxon>
    </lineage>
</organism>
<proteinExistence type="predicted"/>
<sequence>MQAVNEPRLTNLQYFDNRRCLFGVAQDVQGADELYKGINQATLSGCIDVVVVRQQDGTYQCSPFHVRFGKLGVLRSKEKVALTAYLRSGYSLSFRCGFLVFSFSS</sequence>
<gene>
    <name evidence="2" type="ORF">A6R68_09426</name>
</gene>
<protein>
    <recommendedName>
        <fullName evidence="1">Lipin N-terminal domain-containing protein</fullName>
    </recommendedName>
</protein>
<dbReference type="GO" id="GO:0045944">
    <property type="term" value="P:positive regulation of transcription by RNA polymerase II"/>
    <property type="evidence" value="ECO:0007669"/>
    <property type="project" value="TreeGrafter"/>
</dbReference>
<comment type="caution">
    <text evidence="2">The sequence shown here is derived from an EMBL/GenBank/DDBJ whole genome shotgun (WGS) entry which is preliminary data.</text>
</comment>